<gene>
    <name evidence="1" type="ORF">GZ085_02035</name>
</gene>
<dbReference type="AlphaFoldDB" id="A0A7C9P4X7"/>
<dbReference type="Proteomes" id="UP000483432">
    <property type="component" value="Unassembled WGS sequence"/>
</dbReference>
<evidence type="ECO:0000313" key="2">
    <source>
        <dbReference type="Proteomes" id="UP000483432"/>
    </source>
</evidence>
<sequence length="121" mass="13166">MTKSVAAPEIFQIPLDQLDPAIVPPGAKPGSSEFDQAVIMHYALRYAEKGWQAMVTVNDGFVRVLAIPQQGMDPKDYVQGLLRNGFLEDALPILQALDGMIEDAEIAYNLGICFSELGQTA</sequence>
<organism evidence="1 2">
    <name type="scientific">Sulfuriferula multivorans</name>
    <dbReference type="NCBI Taxonomy" id="1559896"/>
    <lineage>
        <taxon>Bacteria</taxon>
        <taxon>Pseudomonadati</taxon>
        <taxon>Pseudomonadota</taxon>
        <taxon>Betaproteobacteria</taxon>
        <taxon>Nitrosomonadales</taxon>
        <taxon>Sulfuricellaceae</taxon>
        <taxon>Sulfuriferula</taxon>
    </lineage>
</organism>
<comment type="caution">
    <text evidence="1">The sequence shown here is derived from an EMBL/GenBank/DDBJ whole genome shotgun (WGS) entry which is preliminary data.</text>
</comment>
<name>A0A7C9P4X7_9PROT</name>
<accession>A0A7C9P4X7</accession>
<feature type="non-terminal residue" evidence="1">
    <location>
        <position position="121"/>
    </location>
</feature>
<protein>
    <submittedName>
        <fullName evidence="1">Uncharacterized protein</fullName>
    </submittedName>
</protein>
<dbReference type="EMBL" id="JAAFGW010000016">
    <property type="protein sequence ID" value="NDP47169.1"/>
    <property type="molecule type" value="Genomic_DNA"/>
</dbReference>
<evidence type="ECO:0000313" key="1">
    <source>
        <dbReference type="EMBL" id="NDP47169.1"/>
    </source>
</evidence>
<proteinExistence type="predicted"/>
<reference evidence="1 2" key="1">
    <citation type="submission" date="2019-09" db="EMBL/GenBank/DDBJ databases">
        <title>H2 Metabolism Revealed by Metagenomic Analysis in Subglacial Sediment of East Antarctica.</title>
        <authorList>
            <person name="Yang Z."/>
            <person name="Zhang Y."/>
            <person name="Lv Y."/>
            <person name="Yan W."/>
            <person name="Xiao X."/>
            <person name="Sun B."/>
            <person name="Ma H."/>
        </authorList>
    </citation>
    <scope>NUCLEOTIDE SEQUENCE [LARGE SCALE GENOMIC DNA]</scope>
    <source>
        <strain evidence="1">Bin2_2</strain>
    </source>
</reference>